<accession>A0A1J4N0D9</accession>
<evidence type="ECO:0000313" key="2">
    <source>
        <dbReference type="EMBL" id="OIJ23865.1"/>
    </source>
</evidence>
<dbReference type="Pfam" id="PF17032">
    <property type="entry name" value="Zn_ribbon_15"/>
    <property type="match status" value="1"/>
</dbReference>
<dbReference type="AlphaFoldDB" id="A0A1J4N0D9"/>
<evidence type="ECO:0000259" key="1">
    <source>
        <dbReference type="Pfam" id="PF17032"/>
    </source>
</evidence>
<feature type="domain" description="Zinc-ribbon 15" evidence="1">
    <location>
        <begin position="19"/>
        <end position="67"/>
    </location>
</feature>
<dbReference type="RefSeq" id="WP_045550640.1">
    <property type="nucleotide sequence ID" value="NZ_JZDQ02000052.1"/>
</dbReference>
<dbReference type="Proteomes" id="UP000033772">
    <property type="component" value="Unassembled WGS sequence"/>
</dbReference>
<dbReference type="OrthoDB" id="4272428at2"/>
<protein>
    <submittedName>
        <fullName evidence="2">Zinc-ribbon domain-containing protein</fullName>
    </submittedName>
</protein>
<reference evidence="2" key="1">
    <citation type="submission" date="2016-10" db="EMBL/GenBank/DDBJ databases">
        <title>Draft Genome Sequence of Nocardioides luteus Strain BAFB, an Alkane-Degrading Bacterium Isolated from JP-7 Polluted Soil.</title>
        <authorList>
            <person name="Brown L."/>
            <person name="Ruiz O.N."/>
            <person name="Gunasekera T."/>
        </authorList>
    </citation>
    <scope>NUCLEOTIDE SEQUENCE [LARGE SCALE GENOMIC DNA]</scope>
    <source>
        <strain evidence="2">BAFB</strain>
    </source>
</reference>
<dbReference type="EMBL" id="JZDQ02000052">
    <property type="protein sequence ID" value="OIJ23865.1"/>
    <property type="molecule type" value="Genomic_DNA"/>
</dbReference>
<keyword evidence="3" id="KW-1185">Reference proteome</keyword>
<gene>
    <name evidence="2" type="ORF">UG56_025720</name>
</gene>
<dbReference type="PANTHER" id="PTHR28139">
    <property type="entry name" value="UPF0768 PROTEIN YBL029C-A"/>
    <property type="match status" value="1"/>
</dbReference>
<name>A0A1J4N0D9_9ACTN</name>
<comment type="caution">
    <text evidence="2">The sequence shown here is derived from an EMBL/GenBank/DDBJ whole genome shotgun (WGS) entry which is preliminary data.</text>
</comment>
<dbReference type="InterPro" id="IPR031493">
    <property type="entry name" value="Zinc_ribbon_15"/>
</dbReference>
<proteinExistence type="predicted"/>
<organism evidence="2 3">
    <name type="scientific">Nocardioides luteus</name>
    <dbReference type="NCBI Taxonomy" id="1844"/>
    <lineage>
        <taxon>Bacteria</taxon>
        <taxon>Bacillati</taxon>
        <taxon>Actinomycetota</taxon>
        <taxon>Actinomycetes</taxon>
        <taxon>Propionibacteriales</taxon>
        <taxon>Nocardioidaceae</taxon>
        <taxon>Nocardioides</taxon>
    </lineage>
</organism>
<evidence type="ECO:0000313" key="3">
    <source>
        <dbReference type="Proteomes" id="UP000033772"/>
    </source>
</evidence>
<dbReference type="PANTHER" id="PTHR28139:SF1">
    <property type="entry name" value="UPF0768 PROTEIN YBL029C-A"/>
    <property type="match status" value="1"/>
</dbReference>
<sequence>MIIFGFKTYTRLLATLSLVCPNCGQRAAQRLFEIVNKFTLFFIPLFPVSRSRRMDCTYCGYASKLSKEQSDQLQSAPRPSVG</sequence>
<dbReference type="STRING" id="1844.UG56_025720"/>